<dbReference type="PANTHER" id="PTHR42760">
    <property type="entry name" value="SHORT-CHAIN DEHYDROGENASES/REDUCTASES FAMILY MEMBER"/>
    <property type="match status" value="1"/>
</dbReference>
<name>A0A4V2YL86_9ACTN</name>
<dbReference type="InterPro" id="IPR036291">
    <property type="entry name" value="NAD(P)-bd_dom_sf"/>
</dbReference>
<dbReference type="Proteomes" id="UP000295124">
    <property type="component" value="Unassembled WGS sequence"/>
</dbReference>
<dbReference type="InterPro" id="IPR002347">
    <property type="entry name" value="SDR_fam"/>
</dbReference>
<comment type="similarity">
    <text evidence="1">Belongs to the short-chain dehydrogenases/reductases (SDR) family.</text>
</comment>
<keyword evidence="4" id="KW-1185">Reference proteome</keyword>
<accession>A0A4V2YL86</accession>
<keyword evidence="2" id="KW-0560">Oxidoreductase</keyword>
<dbReference type="PRINTS" id="PR00081">
    <property type="entry name" value="GDHRDH"/>
</dbReference>
<dbReference type="Pfam" id="PF13561">
    <property type="entry name" value="adh_short_C2"/>
    <property type="match status" value="1"/>
</dbReference>
<dbReference type="PRINTS" id="PR00080">
    <property type="entry name" value="SDRFAMILY"/>
</dbReference>
<dbReference type="CDD" id="cd05233">
    <property type="entry name" value="SDR_c"/>
    <property type="match status" value="1"/>
</dbReference>
<comment type="caution">
    <text evidence="3">The sequence shown here is derived from an EMBL/GenBank/DDBJ whole genome shotgun (WGS) entry which is preliminary data.</text>
</comment>
<sequence>MPRSSLERACPHAWVGTGVWRRYGVRLAGRVIVVTGAASGIGAACAARALTEGASVVQVDIHPSTEVPGKALSVVGDVTSPDTWAEVVSRGRDQLGPIDGFISNAYVSDVRPAHEMTPASWQRQLDVNLTASFLGFRALYDDLAAREGSVVLVSSVHALAGIPGHAAYAASKGALVALARQLGVEYGGSIRVNSVLPGPIKTAAWDRYGPEDLERSARATAAGRLGQPDEVAQVVAFLLSAEASYVTATSIVVDGGWSAAKDSA</sequence>
<gene>
    <name evidence="3" type="ORF">E1263_38195</name>
</gene>
<evidence type="ECO:0000313" key="3">
    <source>
        <dbReference type="EMBL" id="TDD45657.1"/>
    </source>
</evidence>
<reference evidence="3 4" key="1">
    <citation type="submission" date="2019-03" db="EMBL/GenBank/DDBJ databases">
        <title>Draft genome sequences of novel Actinobacteria.</title>
        <authorList>
            <person name="Sahin N."/>
            <person name="Ay H."/>
            <person name="Saygin H."/>
        </authorList>
    </citation>
    <scope>NUCLEOTIDE SEQUENCE [LARGE SCALE GENOMIC DNA]</scope>
    <source>
        <strain evidence="3 4">JCM 13523</strain>
    </source>
</reference>
<evidence type="ECO:0000256" key="1">
    <source>
        <dbReference type="ARBA" id="ARBA00006484"/>
    </source>
</evidence>
<dbReference type="InterPro" id="IPR020904">
    <property type="entry name" value="Sc_DH/Rdtase_CS"/>
</dbReference>
<dbReference type="PANTHER" id="PTHR42760:SF133">
    <property type="entry name" value="3-OXOACYL-[ACYL-CARRIER-PROTEIN] REDUCTASE"/>
    <property type="match status" value="1"/>
</dbReference>
<dbReference type="EMBL" id="SMKX01000196">
    <property type="protein sequence ID" value="TDD45657.1"/>
    <property type="molecule type" value="Genomic_DNA"/>
</dbReference>
<dbReference type="FunFam" id="3.40.50.720:FF:000084">
    <property type="entry name" value="Short-chain dehydrogenase reductase"/>
    <property type="match status" value="1"/>
</dbReference>
<dbReference type="AlphaFoldDB" id="A0A4V2YL86"/>
<organism evidence="3 4">
    <name type="scientific">Kribbella antibiotica</name>
    <dbReference type="NCBI Taxonomy" id="190195"/>
    <lineage>
        <taxon>Bacteria</taxon>
        <taxon>Bacillati</taxon>
        <taxon>Actinomycetota</taxon>
        <taxon>Actinomycetes</taxon>
        <taxon>Propionibacteriales</taxon>
        <taxon>Kribbellaceae</taxon>
        <taxon>Kribbella</taxon>
    </lineage>
</organism>
<dbReference type="SUPFAM" id="SSF51735">
    <property type="entry name" value="NAD(P)-binding Rossmann-fold domains"/>
    <property type="match status" value="1"/>
</dbReference>
<dbReference type="Gene3D" id="3.40.50.720">
    <property type="entry name" value="NAD(P)-binding Rossmann-like Domain"/>
    <property type="match status" value="1"/>
</dbReference>
<dbReference type="PROSITE" id="PS00061">
    <property type="entry name" value="ADH_SHORT"/>
    <property type="match status" value="1"/>
</dbReference>
<dbReference type="OrthoDB" id="7064009at2"/>
<evidence type="ECO:0000256" key="2">
    <source>
        <dbReference type="ARBA" id="ARBA00023002"/>
    </source>
</evidence>
<proteinExistence type="inferred from homology"/>
<dbReference type="GO" id="GO:0016616">
    <property type="term" value="F:oxidoreductase activity, acting on the CH-OH group of donors, NAD or NADP as acceptor"/>
    <property type="evidence" value="ECO:0007669"/>
    <property type="project" value="TreeGrafter"/>
</dbReference>
<protein>
    <submittedName>
        <fullName evidence="3">SDR family oxidoreductase</fullName>
    </submittedName>
</protein>
<evidence type="ECO:0000313" key="4">
    <source>
        <dbReference type="Proteomes" id="UP000295124"/>
    </source>
</evidence>